<dbReference type="Pfam" id="PF00753">
    <property type="entry name" value="Lactamase_B"/>
    <property type="match status" value="1"/>
</dbReference>
<dbReference type="RefSeq" id="WP_255910489.1">
    <property type="nucleotide sequence ID" value="NZ_JANFQO010000001.1"/>
</dbReference>
<comment type="similarity">
    <text evidence="1">Belongs to the metallo-beta-lactamase superfamily. Class-B beta-lactamase family.</text>
</comment>
<gene>
    <name evidence="4" type="ORF">NM961_01530</name>
</gene>
<evidence type="ECO:0000313" key="5">
    <source>
        <dbReference type="Proteomes" id="UP001165498"/>
    </source>
</evidence>
<evidence type="ECO:0000259" key="3">
    <source>
        <dbReference type="SMART" id="SM00849"/>
    </source>
</evidence>
<dbReference type="PANTHER" id="PTHR42951">
    <property type="entry name" value="METALLO-BETA-LACTAMASE DOMAIN-CONTAINING"/>
    <property type="match status" value="1"/>
</dbReference>
<proteinExistence type="inferred from homology"/>
<dbReference type="InterPro" id="IPR036866">
    <property type="entry name" value="RibonucZ/Hydroxyglut_hydro"/>
</dbReference>
<dbReference type="EMBL" id="JANFQO010000001">
    <property type="protein sequence ID" value="MCQ4163381.1"/>
    <property type="molecule type" value="Genomic_DNA"/>
</dbReference>
<dbReference type="Gene3D" id="3.60.15.10">
    <property type="entry name" value="Ribonuclease Z/Hydroxyacylglutathione hydrolase-like"/>
    <property type="match status" value="1"/>
</dbReference>
<accession>A0ABT1QLH4</accession>
<evidence type="ECO:0000256" key="1">
    <source>
        <dbReference type="ARBA" id="ARBA00005250"/>
    </source>
</evidence>
<feature type="chain" id="PRO_5045248621" evidence="2">
    <location>
        <begin position="33"/>
        <end position="367"/>
    </location>
</feature>
<dbReference type="InterPro" id="IPR050855">
    <property type="entry name" value="NDM-1-like"/>
</dbReference>
<evidence type="ECO:0000313" key="4">
    <source>
        <dbReference type="EMBL" id="MCQ4163381.1"/>
    </source>
</evidence>
<dbReference type="PANTHER" id="PTHR42951:SF4">
    <property type="entry name" value="ACYL-COENZYME A THIOESTERASE MBLAC2"/>
    <property type="match status" value="1"/>
</dbReference>
<sequence>MTQHLCSRPVRPLAARLLLACLCAGGLTAARAGPPAAPGFRIETLAPGVHAAVRTDPPGLMVDANCLFIVNDADVVVVDAPEASAELIAALRTITDKPVSYLVNTHWHDDHVIGNAAWRAAYPGLRFIAHPSLRDYLPGTGAKNRAGMIAGAPQAAAQMQAQLDQGKNLAGEPISAEERTSYASDIALVAHYMKVVPGTPDVLPDLGAAGDLVLQRGQRRIEIRRAGRGHTESDLVVWLPQERILASGDLVVWPVPLVGGEQSHVNDWSASLDALLALNPARIVPGHGPVQQDQAYLRQLRDLFADISRQTADARRRGLDLAAARKAVNLDDWRRRFAGDSPVRNAMFRMYVVGPGVQSAWGVEGAK</sequence>
<feature type="signal peptide" evidence="2">
    <location>
        <begin position="1"/>
        <end position="32"/>
    </location>
</feature>
<dbReference type="SMART" id="SM00849">
    <property type="entry name" value="Lactamase_B"/>
    <property type="match status" value="1"/>
</dbReference>
<comment type="caution">
    <text evidence="4">The sequence shown here is derived from an EMBL/GenBank/DDBJ whole genome shotgun (WGS) entry which is preliminary data.</text>
</comment>
<evidence type="ECO:0000256" key="2">
    <source>
        <dbReference type="SAM" id="SignalP"/>
    </source>
</evidence>
<dbReference type="InterPro" id="IPR001279">
    <property type="entry name" value="Metallo-B-lactamas"/>
</dbReference>
<keyword evidence="5" id="KW-1185">Reference proteome</keyword>
<dbReference type="SUPFAM" id="SSF56281">
    <property type="entry name" value="Metallo-hydrolase/oxidoreductase"/>
    <property type="match status" value="1"/>
</dbReference>
<organism evidence="4 5">
    <name type="scientific">Tahibacter harae</name>
    <dbReference type="NCBI Taxonomy" id="2963937"/>
    <lineage>
        <taxon>Bacteria</taxon>
        <taxon>Pseudomonadati</taxon>
        <taxon>Pseudomonadota</taxon>
        <taxon>Gammaproteobacteria</taxon>
        <taxon>Lysobacterales</taxon>
        <taxon>Rhodanobacteraceae</taxon>
        <taxon>Tahibacter</taxon>
    </lineage>
</organism>
<feature type="domain" description="Metallo-beta-lactamase" evidence="3">
    <location>
        <begin position="63"/>
        <end position="287"/>
    </location>
</feature>
<reference evidence="4" key="1">
    <citation type="submission" date="2022-07" db="EMBL/GenBank/DDBJ databases">
        <title>Tahibacter sp., a new gammaproteobacterium isolated from the silt sample collected at pig farm.</title>
        <authorList>
            <person name="Chen H."/>
        </authorList>
    </citation>
    <scope>NUCLEOTIDE SEQUENCE</scope>
    <source>
        <strain evidence="4">P2K</strain>
    </source>
</reference>
<name>A0ABT1QLH4_9GAMM</name>
<dbReference type="Proteomes" id="UP001165498">
    <property type="component" value="Unassembled WGS sequence"/>
</dbReference>
<keyword evidence="2" id="KW-0732">Signal</keyword>
<protein>
    <submittedName>
        <fullName evidence="4">MBL fold metallo-hydrolase</fullName>
    </submittedName>
</protein>
<dbReference type="CDD" id="cd16282">
    <property type="entry name" value="metallo-hydrolase-like_MBL-fold"/>
    <property type="match status" value="1"/>
</dbReference>